<dbReference type="PANTHER" id="PTHR43280:SF32">
    <property type="entry name" value="TRANSCRIPTIONAL REGULATORY PROTEIN"/>
    <property type="match status" value="1"/>
</dbReference>
<dbReference type="PROSITE" id="PS01124">
    <property type="entry name" value="HTH_ARAC_FAMILY_2"/>
    <property type="match status" value="1"/>
</dbReference>
<keyword evidence="1" id="KW-0805">Transcription regulation</keyword>
<protein>
    <submittedName>
        <fullName evidence="6">Transcriptional regulator, AraC family</fullName>
    </submittedName>
</protein>
<dbReference type="InterPro" id="IPR018060">
    <property type="entry name" value="HTH_AraC"/>
</dbReference>
<dbReference type="Pfam" id="PF12833">
    <property type="entry name" value="HTH_18"/>
    <property type="match status" value="1"/>
</dbReference>
<gene>
    <name evidence="6" type="ordered locus">Niako_0849</name>
</gene>
<dbReference type="SMART" id="SM00342">
    <property type="entry name" value="HTH_ARAC"/>
    <property type="match status" value="1"/>
</dbReference>
<keyword evidence="2" id="KW-0238">DNA-binding</keyword>
<sequence length="369" mass="43505">MPQSLIKMRHCLIKMPNCLQYVTLLTTSGGNFYLLVRLLSISVKIIKRHLEILSQDLQQYGVISQTKHRTGMILYIRHMAAKQDILKLSFKEDISLGIEFIPINDHYARTQSNLRRPHRASFYLIFWFKNGTPIHTVDFHLIHLQPDSFIFVRKDAVQFFDQQNTFETSTLLFTDTFFCETEQDHRFLQSSPLFNDFTANQGPIPIMGTNRLRDIWLWMQQEEHHLADTFHAPMLRKYLYSFLLEAEREQLKQGKGTRMKGPNFEYFINFKELLEQYFRTEKGIAFYADQLFISAKVLTHITHIMMGKTPKQLLDERVLLEAKRLLVHTENPIKTISHYIGFDETTNFNKFFKKHSGQTPAAFRDGFSH</sequence>
<evidence type="ECO:0000313" key="7">
    <source>
        <dbReference type="Proteomes" id="UP000005438"/>
    </source>
</evidence>
<dbReference type="InterPro" id="IPR037923">
    <property type="entry name" value="HTH-like"/>
</dbReference>
<accession>G8TE37</accession>
<dbReference type="OrthoDB" id="1096411at2"/>
<name>G8TE37_NIAKG</name>
<dbReference type="Proteomes" id="UP000005438">
    <property type="component" value="Chromosome"/>
</dbReference>
<evidence type="ECO:0000313" key="6">
    <source>
        <dbReference type="EMBL" id="AEV97228.1"/>
    </source>
</evidence>
<dbReference type="STRING" id="700598.Niako_0849"/>
<evidence type="ECO:0000256" key="2">
    <source>
        <dbReference type="ARBA" id="ARBA00023125"/>
    </source>
</evidence>
<dbReference type="SUPFAM" id="SSF51215">
    <property type="entry name" value="Regulatory protein AraC"/>
    <property type="match status" value="1"/>
</dbReference>
<organism evidence="6 7">
    <name type="scientific">Niastella koreensis (strain DSM 17620 / KACC 11465 / NBRC 106392 / GR20-10)</name>
    <dbReference type="NCBI Taxonomy" id="700598"/>
    <lineage>
        <taxon>Bacteria</taxon>
        <taxon>Pseudomonadati</taxon>
        <taxon>Bacteroidota</taxon>
        <taxon>Chitinophagia</taxon>
        <taxon>Chitinophagales</taxon>
        <taxon>Chitinophagaceae</taxon>
        <taxon>Niastella</taxon>
    </lineage>
</organism>
<dbReference type="AlphaFoldDB" id="G8TE37"/>
<dbReference type="Gene3D" id="1.10.10.60">
    <property type="entry name" value="Homeodomain-like"/>
    <property type="match status" value="1"/>
</dbReference>
<evidence type="ECO:0000256" key="4">
    <source>
        <dbReference type="SAM" id="Phobius"/>
    </source>
</evidence>
<dbReference type="GO" id="GO:0043565">
    <property type="term" value="F:sequence-specific DNA binding"/>
    <property type="evidence" value="ECO:0007669"/>
    <property type="project" value="InterPro"/>
</dbReference>
<dbReference type="GO" id="GO:0003700">
    <property type="term" value="F:DNA-binding transcription factor activity"/>
    <property type="evidence" value="ECO:0007669"/>
    <property type="project" value="InterPro"/>
</dbReference>
<evidence type="ECO:0000256" key="3">
    <source>
        <dbReference type="ARBA" id="ARBA00023163"/>
    </source>
</evidence>
<dbReference type="EMBL" id="CP003178">
    <property type="protein sequence ID" value="AEV97228.1"/>
    <property type="molecule type" value="Genomic_DNA"/>
</dbReference>
<feature type="domain" description="HTH araC/xylS-type" evidence="5">
    <location>
        <begin position="268"/>
        <end position="366"/>
    </location>
</feature>
<feature type="transmembrane region" description="Helical" evidence="4">
    <location>
        <begin position="21"/>
        <end position="40"/>
    </location>
</feature>
<keyword evidence="4" id="KW-0472">Membrane</keyword>
<evidence type="ECO:0000259" key="5">
    <source>
        <dbReference type="PROSITE" id="PS01124"/>
    </source>
</evidence>
<dbReference type="PANTHER" id="PTHR43280">
    <property type="entry name" value="ARAC-FAMILY TRANSCRIPTIONAL REGULATOR"/>
    <property type="match status" value="1"/>
</dbReference>
<dbReference type="SUPFAM" id="SSF46689">
    <property type="entry name" value="Homeodomain-like"/>
    <property type="match status" value="1"/>
</dbReference>
<evidence type="ECO:0000256" key="1">
    <source>
        <dbReference type="ARBA" id="ARBA00023015"/>
    </source>
</evidence>
<keyword evidence="3" id="KW-0804">Transcription</keyword>
<keyword evidence="4" id="KW-0812">Transmembrane</keyword>
<reference evidence="6 7" key="1">
    <citation type="submission" date="2011-12" db="EMBL/GenBank/DDBJ databases">
        <title>The complete genome of Niastella koreensis GR20-10.</title>
        <authorList>
            <consortium name="US DOE Joint Genome Institute (JGI-PGF)"/>
            <person name="Lucas S."/>
            <person name="Han J."/>
            <person name="Lapidus A."/>
            <person name="Bruce D."/>
            <person name="Goodwin L."/>
            <person name="Pitluck S."/>
            <person name="Peters L."/>
            <person name="Kyrpides N."/>
            <person name="Mavromatis K."/>
            <person name="Ivanova N."/>
            <person name="Mikhailova N."/>
            <person name="Davenport K."/>
            <person name="Saunders E."/>
            <person name="Detter J.C."/>
            <person name="Tapia R."/>
            <person name="Han C."/>
            <person name="Land M."/>
            <person name="Hauser L."/>
            <person name="Markowitz V."/>
            <person name="Cheng J.-F."/>
            <person name="Hugenholtz P."/>
            <person name="Woyke T."/>
            <person name="Wu D."/>
            <person name="Tindall B."/>
            <person name="Pomrenke H."/>
            <person name="Brambilla E."/>
            <person name="Klenk H.-P."/>
            <person name="Eisen J.A."/>
        </authorList>
    </citation>
    <scope>NUCLEOTIDE SEQUENCE [LARGE SCALE GENOMIC DNA]</scope>
    <source>
        <strain evidence="7">DSM 17620 / KACC 11465 / NBRC 106392 / GR20-10</strain>
    </source>
</reference>
<dbReference type="KEGG" id="nko:Niako_0849"/>
<dbReference type="eggNOG" id="COG2207">
    <property type="taxonomic scope" value="Bacteria"/>
</dbReference>
<dbReference type="HOGENOM" id="CLU_000445_88_2_10"/>
<dbReference type="InterPro" id="IPR009057">
    <property type="entry name" value="Homeodomain-like_sf"/>
</dbReference>
<proteinExistence type="predicted"/>
<keyword evidence="4" id="KW-1133">Transmembrane helix</keyword>